<dbReference type="HOGENOM" id="CLU_341640_0_0_1"/>
<evidence type="ECO:0000259" key="5">
    <source>
        <dbReference type="Pfam" id="PF02891"/>
    </source>
</evidence>
<dbReference type="InterPro" id="IPR004181">
    <property type="entry name" value="Znf_MIZ"/>
</dbReference>
<proteinExistence type="predicted"/>
<dbReference type="PANTHER" id="PTHR10782">
    <property type="entry name" value="ZINC FINGER MIZ DOMAIN-CONTAINING PROTEIN"/>
    <property type="match status" value="1"/>
</dbReference>
<keyword evidence="2" id="KW-0863">Zinc-finger</keyword>
<dbReference type="Proteomes" id="UP000030816">
    <property type="component" value="Unassembled WGS sequence"/>
</dbReference>
<keyword evidence="3" id="KW-0862">Zinc</keyword>
<dbReference type="PANTHER" id="PTHR10782:SF4">
    <property type="entry name" value="TONALLI, ISOFORM E"/>
    <property type="match status" value="1"/>
</dbReference>
<comment type="caution">
    <text evidence="6">The sequence shown here is derived from an EMBL/GenBank/DDBJ whole genome shotgun (WGS) entry which is preliminary data.</text>
</comment>
<dbReference type="GO" id="GO:0008270">
    <property type="term" value="F:zinc ion binding"/>
    <property type="evidence" value="ECO:0007669"/>
    <property type="project" value="UniProtKB-KW"/>
</dbReference>
<dbReference type="InterPro" id="IPR013083">
    <property type="entry name" value="Znf_RING/FYVE/PHD"/>
</dbReference>
<dbReference type="AlphaFoldDB" id="A0A0B2WRU7"/>
<keyword evidence="7" id="KW-1185">Reference proteome</keyword>
<evidence type="ECO:0000313" key="7">
    <source>
        <dbReference type="Proteomes" id="UP000030816"/>
    </source>
</evidence>
<dbReference type="GO" id="GO:0000785">
    <property type="term" value="C:chromatin"/>
    <property type="evidence" value="ECO:0007669"/>
    <property type="project" value="TreeGrafter"/>
</dbReference>
<evidence type="ECO:0000256" key="3">
    <source>
        <dbReference type="ARBA" id="ARBA00022833"/>
    </source>
</evidence>
<dbReference type="Gene3D" id="3.30.40.10">
    <property type="entry name" value="Zinc/RING finger domain, C3HC4 (zinc finger)"/>
    <property type="match status" value="1"/>
</dbReference>
<dbReference type="GO" id="GO:0061665">
    <property type="term" value="F:SUMO ligase activity"/>
    <property type="evidence" value="ECO:0007669"/>
    <property type="project" value="TreeGrafter"/>
</dbReference>
<feature type="region of interest" description="Disordered" evidence="4">
    <location>
        <begin position="809"/>
        <end position="830"/>
    </location>
</feature>
<dbReference type="EMBL" id="AZHE01000015">
    <property type="protein sequence ID" value="KHN96354.1"/>
    <property type="molecule type" value="Genomic_DNA"/>
</dbReference>
<keyword evidence="1" id="KW-0479">Metal-binding</keyword>
<dbReference type="STRING" id="1081103.A0A0B2WRU7"/>
<protein>
    <submittedName>
        <fullName evidence="6">MIZ zinc finger protein</fullName>
    </submittedName>
</protein>
<evidence type="ECO:0000256" key="4">
    <source>
        <dbReference type="SAM" id="MobiDB-lite"/>
    </source>
</evidence>
<name>A0A0B2WRU7_METAS</name>
<accession>A0A0B2WRU7</accession>
<gene>
    <name evidence="6" type="ORF">MAM_05643</name>
</gene>
<evidence type="ECO:0000256" key="2">
    <source>
        <dbReference type="ARBA" id="ARBA00022771"/>
    </source>
</evidence>
<feature type="domain" description="SP-RING-type" evidence="5">
    <location>
        <begin position="703"/>
        <end position="762"/>
    </location>
</feature>
<evidence type="ECO:0000256" key="1">
    <source>
        <dbReference type="ARBA" id="ARBA00022723"/>
    </source>
</evidence>
<dbReference type="Pfam" id="PF02891">
    <property type="entry name" value="zf-MIZ"/>
    <property type="match status" value="1"/>
</dbReference>
<reference evidence="6 7" key="1">
    <citation type="journal article" date="2014" name="Proc. Natl. Acad. Sci. U.S.A.">
        <title>Trajectory and genomic determinants of fungal-pathogen speciation and host adaptation.</title>
        <authorList>
            <person name="Hu X."/>
            <person name="Xiao G."/>
            <person name="Zheng P."/>
            <person name="Shang Y."/>
            <person name="Su Y."/>
            <person name="Zhang X."/>
            <person name="Liu X."/>
            <person name="Zhan S."/>
            <person name="St Leger R.J."/>
            <person name="Wang C."/>
        </authorList>
    </citation>
    <scope>NUCLEOTIDE SEQUENCE [LARGE SCALE GENOMIC DNA]</scope>
    <source>
        <strain evidence="6 7">ARSEF 1941</strain>
    </source>
</reference>
<sequence length="830" mass="92992">MPGVEPQRRFPSPPPSSAAELPMAYGGSWAGEATEQVTTRDACANDGSVATSAAGAAVRGLPQDGGWEQPKQQRPPRQVNTTAAGFNNPSMHPAPPIDGDGPNAWVTKDALMFLKARQAFGPLAQPDQVIAQASTDIWRQRLVKYINLSHGPGRGCTDPESWRFRFLRESCRKNDAFCLVLYQFHCLWSTNRDFLLSILPPSSHEYLGPTFEALVAVLGPNRGIRQRFLTWLACFPFDFDIVAQDDPSFCEMSSRVVRFLTSVAEHWSGWLTHIRDRRYPFMSHELRDNFHLTSPDIQFLMCYHSWTLIGPWNMLNNANFSNVFDNDWRNEMHWLGHRNQQHVHEARDIIRRQYIAVANLGVPETDVPMAASGLTAAQNPSSPVANVNQSYDPAVLPVTSGPSVSSRPLHNAPYPGAQFVQGYRSSVPGHLVQQRPLEVGREPNRGPISGQQRFVQSARANANQPQFGPLVLRPATRVDKSRRYPSERQTQNKFAANMQAEMAGEQSAAPGGAEWPRNQNDFTSVRAGGPENKLYHYVVDFAVKPTLLSPQSWNQSFEFEVMPADMSLRYRLRLCAWLPTDREIHMVDWASSDCVWPPEIYIELNGEAVILRRAKDFRQDVPAELTDMIRQGSNVVKISLPQDPEKHEGEMPTFHFAIEIIATRNLTQTLRMVFEKPAVSAVETEKQIWRRLIDRDDDVTVSISLRDPFSAEMVKTPVRGLHCTHSECLDLQTWLLTRHGRHSRSTTEIAPTDGWKCPMCGKYAGPQCLGLDSYFLHVAGTLLDLGKGQTTRISVGKDGSWAPFEEARGNNHHQASVAQSQQSGGGGQLY</sequence>
<dbReference type="GO" id="GO:0016925">
    <property type="term" value="P:protein sumoylation"/>
    <property type="evidence" value="ECO:0007669"/>
    <property type="project" value="TreeGrafter"/>
</dbReference>
<evidence type="ECO:0000313" key="6">
    <source>
        <dbReference type="EMBL" id="KHN96354.1"/>
    </source>
</evidence>
<feature type="region of interest" description="Disordered" evidence="4">
    <location>
        <begin position="500"/>
        <end position="519"/>
    </location>
</feature>
<feature type="region of interest" description="Disordered" evidence="4">
    <location>
        <begin position="1"/>
        <end position="83"/>
    </location>
</feature>
<dbReference type="GeneID" id="63740098"/>
<feature type="compositionally biased region" description="Low complexity" evidence="4">
    <location>
        <begin position="47"/>
        <end position="58"/>
    </location>
</feature>
<organism evidence="6 7">
    <name type="scientific">Metarhizium album (strain ARSEF 1941)</name>
    <dbReference type="NCBI Taxonomy" id="1081103"/>
    <lineage>
        <taxon>Eukaryota</taxon>
        <taxon>Fungi</taxon>
        <taxon>Dikarya</taxon>
        <taxon>Ascomycota</taxon>
        <taxon>Pezizomycotina</taxon>
        <taxon>Sordariomycetes</taxon>
        <taxon>Hypocreomycetidae</taxon>
        <taxon>Hypocreales</taxon>
        <taxon>Clavicipitaceae</taxon>
        <taxon>Metarhizium</taxon>
    </lineage>
</organism>
<dbReference type="RefSeq" id="XP_040677420.1">
    <property type="nucleotide sequence ID" value="XM_040824441.1"/>
</dbReference>
<dbReference type="OrthoDB" id="4940542at2759"/>